<dbReference type="Proteomes" id="UP000321484">
    <property type="component" value="Unassembled WGS sequence"/>
</dbReference>
<dbReference type="RefSeq" id="WP_307726054.1">
    <property type="nucleotide sequence ID" value="NZ_BJYK01000009.1"/>
</dbReference>
<name>A0A511Z0Y2_9CELL</name>
<organism evidence="1 2">
    <name type="scientific">Actinotalea fermentans</name>
    <dbReference type="NCBI Taxonomy" id="43671"/>
    <lineage>
        <taxon>Bacteria</taxon>
        <taxon>Bacillati</taxon>
        <taxon>Actinomycetota</taxon>
        <taxon>Actinomycetes</taxon>
        <taxon>Micrococcales</taxon>
        <taxon>Cellulomonadaceae</taxon>
        <taxon>Actinotalea</taxon>
    </lineage>
</organism>
<dbReference type="SUPFAM" id="SSF53474">
    <property type="entry name" value="alpha/beta-Hydrolases"/>
    <property type="match status" value="1"/>
</dbReference>
<dbReference type="InterPro" id="IPR029058">
    <property type="entry name" value="AB_hydrolase_fold"/>
</dbReference>
<comment type="caution">
    <text evidence="1">The sequence shown here is derived from an EMBL/GenBank/DDBJ whole genome shotgun (WGS) entry which is preliminary data.</text>
</comment>
<proteinExistence type="predicted"/>
<accession>A0A511Z0Y2</accession>
<evidence type="ECO:0000313" key="2">
    <source>
        <dbReference type="Proteomes" id="UP000321484"/>
    </source>
</evidence>
<evidence type="ECO:0008006" key="3">
    <source>
        <dbReference type="Google" id="ProtNLM"/>
    </source>
</evidence>
<reference evidence="1 2" key="1">
    <citation type="submission" date="2019-07" db="EMBL/GenBank/DDBJ databases">
        <title>Whole genome shotgun sequence of Actinotalea fermentans NBRC 105374.</title>
        <authorList>
            <person name="Hosoyama A."/>
            <person name="Uohara A."/>
            <person name="Ohji S."/>
            <person name="Ichikawa N."/>
        </authorList>
    </citation>
    <scope>NUCLEOTIDE SEQUENCE [LARGE SCALE GENOMIC DNA]</scope>
    <source>
        <strain evidence="1 2">NBRC 105374</strain>
    </source>
</reference>
<sequence>MAVFADDFQTIRPLAERDNTNIVHWSEFDRGGHFAALEVPELLVDDLRVFFARTA</sequence>
<dbReference type="Gene3D" id="3.40.50.1820">
    <property type="entry name" value="alpha/beta hydrolase"/>
    <property type="match status" value="1"/>
</dbReference>
<keyword evidence="2" id="KW-1185">Reference proteome</keyword>
<gene>
    <name evidence="1" type="ORF">AFE02nite_28260</name>
</gene>
<dbReference type="AlphaFoldDB" id="A0A511Z0Y2"/>
<protein>
    <recommendedName>
        <fullName evidence="3">Epoxide hydrolase N-terminal domain-containing protein</fullName>
    </recommendedName>
</protein>
<evidence type="ECO:0000313" key="1">
    <source>
        <dbReference type="EMBL" id="GEN81092.1"/>
    </source>
</evidence>
<dbReference type="EMBL" id="BJYK01000009">
    <property type="protein sequence ID" value="GEN81092.1"/>
    <property type="molecule type" value="Genomic_DNA"/>
</dbReference>